<sequence>MKMAGEIYVKMIRIIALFVCMCLFAQQAVFAYPVLQPAGGAKAAGSWGNGLLADAASVTKIAIQGDFRYSSSSVTLSVKAYDSNNTEQSIGPNDVTWSTSDANIAVVDSKSGIVSFKGRNGVVKITANYLGKASDSVSTTVANTGLNDLLSIQITGTIRGDETSPIALGALGTFKNESGSIPLYAVTWTSSDSNIASVDPSGVVTLNQNGSVTITAEYQGKNATLNVTVPVTLTAIAINESLAYSTTPVQLTVRGTYNNGTAQNVSGTTWASSNPSVASVDGNGRVTFTGLNGAVTITASYQGKTDSVSTTVNNSLSLISITIVQSLSYSATPVALSVNGYYANGSSQPLVGATWTSSNPSVATVNSLGQVTFTGANGAVTITASYNGLTNSVSTIVDRPSTVQLVSLAINTPFAYSNYPVQLTLIGVYSDRSTQTLTNASWASSSTAVATVDANGLVTFTGANGSVTITATHNGLNTSVSTTVNRTQVNLTKVTIFGSISYSSTPEKLVALGHYSNNTTEILQNANWTSSNTDVATVNNKGEVTFTGKDGSVTITAEYQGFKDSVSTVVTSGEKPTSISITTYFEYDEDPYPLKLYATYKNGNRVLVDSNAITWSSDNTSVAKVSSNGTVTFTGKTGRVMITASYKGLTDSVSTKVDSDTVESISIRENFDYDNDDVELTVRVRYNDGSTKVISSSKVTWSSDNTRVAKVNSKGVVTFTDKEGKVTITAKYEGKTDKVKTTVTTSDIRDKERSSSSGSSSGSGSSSSSGSSSNNSSRKPFASSVIDSSSVEWNISTLAKNMNSMRVSDFSDTAYHWARKEIKLARGLNLTKGEPNGTFKPDAFITREEFVALICRAFQINPASYGNTFRDTQNSWAKGYIAALAAKGVVKGNQDGTFKPESNITRAEMVTIISRLLNSRELPDYGSVYFSDTQNHWAKDTISQISRAGLVKGTDYNRFAPEANTTRAEAIVILLRTLRLSPSINTAISSVL</sequence>
<dbReference type="Pfam" id="PF02368">
    <property type="entry name" value="Big_2"/>
    <property type="match status" value="3"/>
</dbReference>
<dbReference type="SUPFAM" id="SSF49373">
    <property type="entry name" value="Invasin/intimin cell-adhesion fragments"/>
    <property type="match status" value="8"/>
</dbReference>
<evidence type="ECO:0000256" key="1">
    <source>
        <dbReference type="SAM" id="MobiDB-lite"/>
    </source>
</evidence>
<feature type="domain" description="SLH" evidence="3">
    <location>
        <begin position="928"/>
        <end position="988"/>
    </location>
</feature>
<keyword evidence="5" id="KW-1185">Reference proteome</keyword>
<feature type="domain" description="SLH" evidence="3">
    <location>
        <begin position="864"/>
        <end position="927"/>
    </location>
</feature>
<evidence type="ECO:0000313" key="5">
    <source>
        <dbReference type="Proteomes" id="UP000271031"/>
    </source>
</evidence>
<dbReference type="InterPro" id="IPR003343">
    <property type="entry name" value="Big_2"/>
</dbReference>
<feature type="signal peptide" evidence="2">
    <location>
        <begin position="1"/>
        <end position="31"/>
    </location>
</feature>
<dbReference type="InterPro" id="IPR001119">
    <property type="entry name" value="SLH_dom"/>
</dbReference>
<name>A0A3M8DP98_9BACL</name>
<evidence type="ECO:0000256" key="2">
    <source>
        <dbReference type="SAM" id="SignalP"/>
    </source>
</evidence>
<protein>
    <recommendedName>
        <fullName evidence="3">SLH domain-containing protein</fullName>
    </recommendedName>
</protein>
<accession>A0A3M8DP98</accession>
<evidence type="ECO:0000313" key="4">
    <source>
        <dbReference type="EMBL" id="RNB89950.1"/>
    </source>
</evidence>
<proteinExistence type="predicted"/>
<gene>
    <name evidence="4" type="ORF">EDM56_12415</name>
</gene>
<comment type="caution">
    <text evidence="4">The sequence shown here is derived from an EMBL/GenBank/DDBJ whole genome shotgun (WGS) entry which is preliminary data.</text>
</comment>
<evidence type="ECO:0000259" key="3">
    <source>
        <dbReference type="PROSITE" id="PS51272"/>
    </source>
</evidence>
<dbReference type="OrthoDB" id="5845122at2"/>
<dbReference type="SMART" id="SM00635">
    <property type="entry name" value="BID_2"/>
    <property type="match status" value="7"/>
</dbReference>
<reference evidence="4 5" key="1">
    <citation type="submission" date="2018-10" db="EMBL/GenBank/DDBJ databases">
        <title>Phylogenomics of Brevibacillus.</title>
        <authorList>
            <person name="Dunlap C."/>
        </authorList>
    </citation>
    <scope>NUCLEOTIDE SEQUENCE [LARGE SCALE GENOMIC DNA]</scope>
    <source>
        <strain evidence="4 5">JCM 15716</strain>
    </source>
</reference>
<dbReference type="Proteomes" id="UP000271031">
    <property type="component" value="Unassembled WGS sequence"/>
</dbReference>
<dbReference type="PROSITE" id="PS51272">
    <property type="entry name" value="SLH"/>
    <property type="match status" value="3"/>
</dbReference>
<dbReference type="InterPro" id="IPR008964">
    <property type="entry name" value="Invasin/intimin_cell_adhesion"/>
</dbReference>
<dbReference type="PANTHER" id="PTHR43308">
    <property type="entry name" value="OUTER MEMBRANE PROTEIN ALPHA-RELATED"/>
    <property type="match status" value="1"/>
</dbReference>
<feature type="chain" id="PRO_5018011513" description="SLH domain-containing protein" evidence="2">
    <location>
        <begin position="32"/>
        <end position="992"/>
    </location>
</feature>
<dbReference type="InterPro" id="IPR051465">
    <property type="entry name" value="Cell_Envelope_Struct_Comp"/>
</dbReference>
<dbReference type="Pfam" id="PF00395">
    <property type="entry name" value="SLH"/>
    <property type="match status" value="3"/>
</dbReference>
<organism evidence="4 5">
    <name type="scientific">Brevibacillus fluminis</name>
    <dbReference type="NCBI Taxonomy" id="511487"/>
    <lineage>
        <taxon>Bacteria</taxon>
        <taxon>Bacillati</taxon>
        <taxon>Bacillota</taxon>
        <taxon>Bacilli</taxon>
        <taxon>Bacillales</taxon>
        <taxon>Paenibacillaceae</taxon>
        <taxon>Brevibacillus</taxon>
    </lineage>
</organism>
<feature type="compositionally biased region" description="Low complexity" evidence="1">
    <location>
        <begin position="755"/>
        <end position="777"/>
    </location>
</feature>
<feature type="domain" description="SLH" evidence="3">
    <location>
        <begin position="805"/>
        <end position="863"/>
    </location>
</feature>
<dbReference type="PANTHER" id="PTHR43308:SF5">
    <property type="entry name" value="S-LAYER PROTEIN _ PEPTIDOGLYCAN ENDO-BETA-N-ACETYLGLUCOSAMINIDASE"/>
    <property type="match status" value="1"/>
</dbReference>
<dbReference type="EMBL" id="RHHQ01000008">
    <property type="protein sequence ID" value="RNB89950.1"/>
    <property type="molecule type" value="Genomic_DNA"/>
</dbReference>
<dbReference type="AlphaFoldDB" id="A0A3M8DP98"/>
<feature type="region of interest" description="Disordered" evidence="1">
    <location>
        <begin position="739"/>
        <end position="781"/>
    </location>
</feature>
<keyword evidence="2" id="KW-0732">Signal</keyword>
<dbReference type="Gene3D" id="2.60.40.1080">
    <property type="match status" value="8"/>
</dbReference>